<keyword evidence="5" id="KW-1185">Reference proteome</keyword>
<evidence type="ECO:0000313" key="5">
    <source>
        <dbReference type="Proteomes" id="UP000273270"/>
    </source>
</evidence>
<organism evidence="3 4">
    <name type="scientific">Chryseobacterium carnipullorum</name>
    <dbReference type="NCBI Taxonomy" id="1124835"/>
    <lineage>
        <taxon>Bacteria</taxon>
        <taxon>Pseudomonadati</taxon>
        <taxon>Bacteroidota</taxon>
        <taxon>Flavobacteriia</taxon>
        <taxon>Flavobacteriales</taxon>
        <taxon>Weeksellaceae</taxon>
        <taxon>Chryseobacterium group</taxon>
        <taxon>Chryseobacterium</taxon>
    </lineage>
</organism>
<dbReference type="RefSeq" id="WP_123877219.1">
    <property type="nucleotide sequence ID" value="NZ_CP033920.1"/>
</dbReference>
<feature type="signal peptide" evidence="1">
    <location>
        <begin position="1"/>
        <end position="18"/>
    </location>
</feature>
<feature type="chain" id="PRO_5044586239" evidence="1">
    <location>
        <begin position="19"/>
        <end position="200"/>
    </location>
</feature>
<accession>A0A376EN82</accession>
<proteinExistence type="predicted"/>
<dbReference type="AlphaFoldDB" id="A0A376EN82"/>
<reference evidence="5" key="3">
    <citation type="submission" date="2018-11" db="EMBL/GenBank/DDBJ databases">
        <title>Proposal to divide the Flavobacteriaceae and reorganize its genera based on Amino Acid Identity values calculated from whole genome sequences.</title>
        <authorList>
            <person name="Nicholson A.C."/>
            <person name="Gulvik C.A."/>
            <person name="Whitney A.M."/>
            <person name="Humrighouse B.W."/>
            <person name="Bell M."/>
            <person name="Holmes B."/>
            <person name="Steigerwalt A.G."/>
            <person name="Villarma A."/>
            <person name="Sheth M."/>
            <person name="Batra D."/>
            <person name="Pryor J."/>
            <person name="Bernardet J.-F."/>
            <person name="Hugo C."/>
            <person name="Kampfer P."/>
            <person name="Newman J."/>
            <person name="McQuiston J.R."/>
        </authorList>
    </citation>
    <scope>NUCLEOTIDE SEQUENCE [LARGE SCALE GENOMIC DNA]</scope>
    <source>
        <strain evidence="5">G0188</strain>
    </source>
</reference>
<dbReference type="Proteomes" id="UP000255224">
    <property type="component" value="Unassembled WGS sequence"/>
</dbReference>
<name>A0A376EN82_CHRCU</name>
<gene>
    <name evidence="2" type="ORF">EG346_05295</name>
    <name evidence="3" type="ORF">NCTC13533_04941</name>
</gene>
<sequence length="200" mass="23114">MKKLILAFFFCIGLSAFAQSGAQVKDLFQKIKEQAKIDKNDRAVYEVLDEFYNKNLQAENDEMTPETVQRIEKMASDPNTKNLHILMLFLMYQQHISRTSMAGKAPDTEFQIETMNILENETRDVYGKVPAIIYIYKAESLDGAGKKNEAKVVLDQGLKEYPDSVPLKVYRYLNTKDEVLKNDLVKNHPNHWMLQQFGIK</sequence>
<evidence type="ECO:0000313" key="4">
    <source>
        <dbReference type="Proteomes" id="UP000255224"/>
    </source>
</evidence>
<protein>
    <submittedName>
        <fullName evidence="3">Uncharacterized protein</fullName>
    </submittedName>
</protein>
<dbReference type="EMBL" id="CP033920">
    <property type="protein sequence ID" value="AZA47638.1"/>
    <property type="molecule type" value="Genomic_DNA"/>
</dbReference>
<keyword evidence="1" id="KW-0732">Signal</keyword>
<reference evidence="2" key="2">
    <citation type="submission" date="2018-11" db="EMBL/GenBank/DDBJ databases">
        <title>Proposal to divide the Flavobacteriaceae and reorganize its genera based on Amino Acid Identity values calculated from whole genome sequences.</title>
        <authorList>
            <person name="Nicholson A.C."/>
            <person name="Gulvik C.A."/>
            <person name="Whitney A.M."/>
            <person name="Humrighouse B.W."/>
            <person name="Bell M."/>
            <person name="Holmes B."/>
            <person name="Steigerwalt A."/>
            <person name="Villarma A."/>
            <person name="Sheth M."/>
            <person name="Batra D."/>
            <person name="Pryor J."/>
            <person name="Bernardet J.-F."/>
            <person name="Hugo C."/>
            <person name="Kampfer P."/>
            <person name="Newman J."/>
            <person name="Mcquiston J.R."/>
        </authorList>
    </citation>
    <scope>NUCLEOTIDE SEQUENCE [LARGE SCALE GENOMIC DNA]</scope>
    <source>
        <strain evidence="2">G0188</strain>
    </source>
</reference>
<evidence type="ECO:0000313" key="3">
    <source>
        <dbReference type="EMBL" id="STD11021.1"/>
    </source>
</evidence>
<dbReference type="KEGG" id="ccau:EG346_05295"/>
<evidence type="ECO:0000256" key="1">
    <source>
        <dbReference type="SAM" id="SignalP"/>
    </source>
</evidence>
<dbReference type="EMBL" id="UFVQ01000003">
    <property type="protein sequence ID" value="STD11021.1"/>
    <property type="molecule type" value="Genomic_DNA"/>
</dbReference>
<accession>A0A3G6M0D9</accession>
<dbReference type="Proteomes" id="UP000273270">
    <property type="component" value="Chromosome"/>
</dbReference>
<dbReference type="OrthoDB" id="1246158at2"/>
<evidence type="ECO:0000313" key="2">
    <source>
        <dbReference type="EMBL" id="AZA47638.1"/>
    </source>
</evidence>
<reference evidence="3 4" key="1">
    <citation type="submission" date="2018-06" db="EMBL/GenBank/DDBJ databases">
        <authorList>
            <consortium name="Pathogen Informatics"/>
            <person name="Doyle S."/>
        </authorList>
    </citation>
    <scope>NUCLEOTIDE SEQUENCE [LARGE SCALE GENOMIC DNA]</scope>
    <source>
        <strain evidence="3 4">NCTC13533</strain>
    </source>
</reference>